<dbReference type="EMBL" id="AQGU01000027">
    <property type="protein sequence ID" value="MBE0360564.1"/>
    <property type="molecule type" value="Genomic_DNA"/>
</dbReference>
<dbReference type="RefSeq" id="WP_193156210.1">
    <property type="nucleotide sequence ID" value="NZ_AQGU01000027.1"/>
</dbReference>
<keyword evidence="1" id="KW-1133">Transmembrane helix</keyword>
<evidence type="ECO:0000313" key="2">
    <source>
        <dbReference type="EMBL" id="MBE0360564.1"/>
    </source>
</evidence>
<proteinExistence type="predicted"/>
<protein>
    <submittedName>
        <fullName evidence="2">Uncharacterized protein</fullName>
    </submittedName>
</protein>
<accession>A0ABR9E5B1</accession>
<feature type="transmembrane region" description="Helical" evidence="1">
    <location>
        <begin position="229"/>
        <end position="249"/>
    </location>
</feature>
<evidence type="ECO:0000313" key="3">
    <source>
        <dbReference type="Proteomes" id="UP000648482"/>
    </source>
</evidence>
<organism evidence="2 3">
    <name type="scientific">Pseudoalteromonas aliena SW19</name>
    <dbReference type="NCBI Taxonomy" id="1314866"/>
    <lineage>
        <taxon>Bacteria</taxon>
        <taxon>Pseudomonadati</taxon>
        <taxon>Pseudomonadota</taxon>
        <taxon>Gammaproteobacteria</taxon>
        <taxon>Alteromonadales</taxon>
        <taxon>Pseudoalteromonadaceae</taxon>
        <taxon>Pseudoalteromonas</taxon>
    </lineage>
</organism>
<sequence>MIKSKLTLWIKKWLCKNVVYYSNAPYKFALNGEQKFTLVPTPVVSDESKNTALIQIVGRIHYSEQSENYPIGNKKELVNLIKINNSTVNNEPNTHNAYIIKALEQDQSKVTHWRFTGVPKAWLNLPETLLLSQTLKTEQVISSSVFAAMFVAQHQQSVFSALTSPLVNSAERFAAMFGIPCKHVINISDPTQYAQTLIKGLQAQPKQQLAAFFTLPSGLFTKAQLKKSAIIFSVFFGAYVALTCGYLMYKTQSLQSELAQNKGAVNQALTTLEQFQTSSDTLKTLQSFTQSQQISSSLFFVLHPLFLSAELSNIRFEEGRYVLRGTADKATNALQIIINNPRVNNAKFDYPSRKERRGESFVISFTLTTLQDQSMPIAPNTTREAK</sequence>
<keyword evidence="1" id="KW-0812">Transmembrane</keyword>
<evidence type="ECO:0000256" key="1">
    <source>
        <dbReference type="SAM" id="Phobius"/>
    </source>
</evidence>
<keyword evidence="1" id="KW-0472">Membrane</keyword>
<reference evidence="2 3" key="1">
    <citation type="submission" date="2015-06" db="EMBL/GenBank/DDBJ databases">
        <title>Genome sequence of Pseudoalteromonas aliena.</title>
        <authorList>
            <person name="Xie B.-B."/>
            <person name="Rong J.-C."/>
            <person name="Qin Q.-L."/>
            <person name="Zhang Y.-Z."/>
        </authorList>
    </citation>
    <scope>NUCLEOTIDE SEQUENCE [LARGE SCALE GENOMIC DNA]</scope>
    <source>
        <strain evidence="2 3">SW19</strain>
    </source>
</reference>
<comment type="caution">
    <text evidence="2">The sequence shown here is derived from an EMBL/GenBank/DDBJ whole genome shotgun (WGS) entry which is preliminary data.</text>
</comment>
<name>A0ABR9E5B1_9GAMM</name>
<keyword evidence="3" id="KW-1185">Reference proteome</keyword>
<dbReference type="Proteomes" id="UP000648482">
    <property type="component" value="Unassembled WGS sequence"/>
</dbReference>
<gene>
    <name evidence="2" type="ORF">PALI_a2570</name>
</gene>